<protein>
    <recommendedName>
        <fullName evidence="8">Phosphatidic acid phosphatase type 2/haloperoxidase domain-containing protein</fullName>
    </recommendedName>
</protein>
<keyword evidence="5 7" id="KW-0472">Membrane</keyword>
<comment type="caution">
    <text evidence="9">The sequence shown here is derived from an EMBL/GenBank/DDBJ whole genome shotgun (WGS) entry which is preliminary data.</text>
</comment>
<dbReference type="GO" id="GO:0008195">
    <property type="term" value="F:phosphatidate phosphatase activity"/>
    <property type="evidence" value="ECO:0007669"/>
    <property type="project" value="TreeGrafter"/>
</dbReference>
<feature type="transmembrane region" description="Helical" evidence="7">
    <location>
        <begin position="281"/>
        <end position="299"/>
    </location>
</feature>
<name>A0AAV9V7U5_9PEZI</name>
<dbReference type="CDD" id="cd03390">
    <property type="entry name" value="PAP2_containing_1_like"/>
    <property type="match status" value="1"/>
</dbReference>
<keyword evidence="4 7" id="KW-1133">Transmembrane helix</keyword>
<feature type="compositionally biased region" description="Low complexity" evidence="6">
    <location>
        <begin position="21"/>
        <end position="43"/>
    </location>
</feature>
<proteinExistence type="inferred from homology"/>
<dbReference type="EMBL" id="JAVHNQ010000002">
    <property type="protein sequence ID" value="KAK6354822.1"/>
    <property type="molecule type" value="Genomic_DNA"/>
</dbReference>
<feature type="region of interest" description="Disordered" evidence="6">
    <location>
        <begin position="333"/>
        <end position="353"/>
    </location>
</feature>
<evidence type="ECO:0000256" key="5">
    <source>
        <dbReference type="ARBA" id="ARBA00023136"/>
    </source>
</evidence>
<dbReference type="InterPro" id="IPR000326">
    <property type="entry name" value="PAP2/HPO"/>
</dbReference>
<evidence type="ECO:0000256" key="7">
    <source>
        <dbReference type="SAM" id="Phobius"/>
    </source>
</evidence>
<dbReference type="PANTHER" id="PTHR10165">
    <property type="entry name" value="LIPID PHOSPHATE PHOSPHATASE"/>
    <property type="match status" value="1"/>
</dbReference>
<accession>A0AAV9V7U5</accession>
<evidence type="ECO:0000313" key="9">
    <source>
        <dbReference type="EMBL" id="KAK6354822.1"/>
    </source>
</evidence>
<keyword evidence="3 7" id="KW-0812">Transmembrane</keyword>
<feature type="transmembrane region" description="Helical" evidence="7">
    <location>
        <begin position="122"/>
        <end position="145"/>
    </location>
</feature>
<reference evidence="9 10" key="1">
    <citation type="submission" date="2019-10" db="EMBL/GenBank/DDBJ databases">
        <authorList>
            <person name="Palmer J.M."/>
        </authorList>
    </citation>
    <scope>NUCLEOTIDE SEQUENCE [LARGE SCALE GENOMIC DNA]</scope>
    <source>
        <strain evidence="9 10">TWF696</strain>
    </source>
</reference>
<dbReference type="Gene3D" id="1.20.144.10">
    <property type="entry name" value="Phosphatidic acid phosphatase type 2/haloperoxidase"/>
    <property type="match status" value="1"/>
</dbReference>
<evidence type="ECO:0000256" key="2">
    <source>
        <dbReference type="ARBA" id="ARBA00008816"/>
    </source>
</evidence>
<evidence type="ECO:0000256" key="3">
    <source>
        <dbReference type="ARBA" id="ARBA00022692"/>
    </source>
</evidence>
<evidence type="ECO:0000256" key="1">
    <source>
        <dbReference type="ARBA" id="ARBA00004141"/>
    </source>
</evidence>
<feature type="transmembrane region" description="Helical" evidence="7">
    <location>
        <begin position="228"/>
        <end position="247"/>
    </location>
</feature>
<dbReference type="SMART" id="SM00014">
    <property type="entry name" value="acidPPc"/>
    <property type="match status" value="1"/>
</dbReference>
<feature type="domain" description="Phosphatidic acid phosphatase type 2/haloperoxidase" evidence="8">
    <location>
        <begin position="158"/>
        <end position="299"/>
    </location>
</feature>
<organism evidence="9 10">
    <name type="scientific">Orbilia brochopaga</name>
    <dbReference type="NCBI Taxonomy" id="3140254"/>
    <lineage>
        <taxon>Eukaryota</taxon>
        <taxon>Fungi</taxon>
        <taxon>Dikarya</taxon>
        <taxon>Ascomycota</taxon>
        <taxon>Pezizomycotina</taxon>
        <taxon>Orbiliomycetes</taxon>
        <taxon>Orbiliales</taxon>
        <taxon>Orbiliaceae</taxon>
        <taxon>Orbilia</taxon>
    </lineage>
</organism>
<gene>
    <name evidence="9" type="ORF">TWF696_003955</name>
</gene>
<evidence type="ECO:0000259" key="8">
    <source>
        <dbReference type="SMART" id="SM00014"/>
    </source>
</evidence>
<dbReference type="AlphaFoldDB" id="A0AAV9V7U5"/>
<evidence type="ECO:0000256" key="6">
    <source>
        <dbReference type="SAM" id="MobiDB-lite"/>
    </source>
</evidence>
<dbReference type="InterPro" id="IPR043216">
    <property type="entry name" value="PAP-like"/>
</dbReference>
<dbReference type="GO" id="GO:0046839">
    <property type="term" value="P:phospholipid dephosphorylation"/>
    <property type="evidence" value="ECO:0007669"/>
    <property type="project" value="TreeGrafter"/>
</dbReference>
<comment type="similarity">
    <text evidence="2">Belongs to the PA-phosphatase related phosphoesterase family.</text>
</comment>
<dbReference type="Pfam" id="PF01569">
    <property type="entry name" value="PAP2"/>
    <property type="match status" value="1"/>
</dbReference>
<dbReference type="PANTHER" id="PTHR10165:SF35">
    <property type="entry name" value="RE23632P"/>
    <property type="match status" value="1"/>
</dbReference>
<feature type="transmembrane region" description="Helical" evidence="7">
    <location>
        <begin position="253"/>
        <end position="274"/>
    </location>
</feature>
<evidence type="ECO:0000313" key="10">
    <source>
        <dbReference type="Proteomes" id="UP001375240"/>
    </source>
</evidence>
<dbReference type="InterPro" id="IPR036938">
    <property type="entry name" value="PAP2/HPO_sf"/>
</dbReference>
<dbReference type="Proteomes" id="UP001375240">
    <property type="component" value="Unassembled WGS sequence"/>
</dbReference>
<comment type="subcellular location">
    <subcellularLocation>
        <location evidence="1">Membrane</location>
        <topology evidence="1">Multi-pass membrane protein</topology>
    </subcellularLocation>
</comment>
<feature type="transmembrane region" description="Helical" evidence="7">
    <location>
        <begin position="82"/>
        <end position="101"/>
    </location>
</feature>
<feature type="region of interest" description="Disordered" evidence="6">
    <location>
        <begin position="21"/>
        <end position="58"/>
    </location>
</feature>
<sequence>MKHPLLRAGSALRVYMTDPSTSTSSMSASASASIPTSATSSSPLRKPALARRRSMSPPTGGFLASAARLWRTFNQKTYAGDYLGLLLLAVSNASLFVVEPFHRAFSIDDPRLQFPHAEHEHVPVPLLLVLSILIPLSTIVAWTGVTGRGKHFLLVSLLGLANSMLLSSFITDFIKQGVGRPRPDLISRCQPKEDTPHDKLVTFDVCYQTNHHTLHDGFRSFPSGHSSTSFSGLFYLSLFLAGQFFVFRPGADLLRTCAAFSGTALAAFIAMSRLEDYRHDYADVLVGTWIGVLCAYASYRRYFPTLWSKRCNEPHNVPLDSVAGTEYEGLKDIDEEETRESRRLSDIEMGMVR</sequence>
<dbReference type="GO" id="GO:0006644">
    <property type="term" value="P:phospholipid metabolic process"/>
    <property type="evidence" value="ECO:0007669"/>
    <property type="project" value="InterPro"/>
</dbReference>
<evidence type="ECO:0000256" key="4">
    <source>
        <dbReference type="ARBA" id="ARBA00022989"/>
    </source>
</evidence>
<keyword evidence="10" id="KW-1185">Reference proteome</keyword>
<feature type="transmembrane region" description="Helical" evidence="7">
    <location>
        <begin position="151"/>
        <end position="174"/>
    </location>
</feature>
<dbReference type="GO" id="GO:0016020">
    <property type="term" value="C:membrane"/>
    <property type="evidence" value="ECO:0007669"/>
    <property type="project" value="UniProtKB-SubCell"/>
</dbReference>
<dbReference type="SUPFAM" id="SSF48317">
    <property type="entry name" value="Acid phosphatase/Vanadium-dependent haloperoxidase"/>
    <property type="match status" value="1"/>
</dbReference>